<dbReference type="Proteomes" id="UP000724874">
    <property type="component" value="Unassembled WGS sequence"/>
</dbReference>
<protein>
    <submittedName>
        <fullName evidence="2">Uncharacterized protein</fullName>
    </submittedName>
</protein>
<comment type="caution">
    <text evidence="2">The sequence shown here is derived from an EMBL/GenBank/DDBJ whole genome shotgun (WGS) entry which is preliminary data.</text>
</comment>
<evidence type="ECO:0000313" key="3">
    <source>
        <dbReference type="Proteomes" id="UP000724874"/>
    </source>
</evidence>
<feature type="compositionally biased region" description="Pro residues" evidence="1">
    <location>
        <begin position="157"/>
        <end position="175"/>
    </location>
</feature>
<gene>
    <name evidence="2" type="ORF">CPB84DRAFT_1849809</name>
</gene>
<organism evidence="2 3">
    <name type="scientific">Gymnopilus junonius</name>
    <name type="common">Spectacular rustgill mushroom</name>
    <name type="synonym">Gymnopilus spectabilis subsp. junonius</name>
    <dbReference type="NCBI Taxonomy" id="109634"/>
    <lineage>
        <taxon>Eukaryota</taxon>
        <taxon>Fungi</taxon>
        <taxon>Dikarya</taxon>
        <taxon>Basidiomycota</taxon>
        <taxon>Agaricomycotina</taxon>
        <taxon>Agaricomycetes</taxon>
        <taxon>Agaricomycetidae</taxon>
        <taxon>Agaricales</taxon>
        <taxon>Agaricineae</taxon>
        <taxon>Hymenogastraceae</taxon>
        <taxon>Gymnopilus</taxon>
    </lineage>
</organism>
<evidence type="ECO:0000313" key="2">
    <source>
        <dbReference type="EMBL" id="KAF8887635.1"/>
    </source>
</evidence>
<dbReference type="EMBL" id="JADNYJ010000089">
    <property type="protein sequence ID" value="KAF8887635.1"/>
    <property type="molecule type" value="Genomic_DNA"/>
</dbReference>
<dbReference type="OrthoDB" id="3058369at2759"/>
<feature type="region of interest" description="Disordered" evidence="1">
    <location>
        <begin position="39"/>
        <end position="95"/>
    </location>
</feature>
<reference evidence="2" key="1">
    <citation type="submission" date="2020-11" db="EMBL/GenBank/DDBJ databases">
        <authorList>
            <consortium name="DOE Joint Genome Institute"/>
            <person name="Ahrendt S."/>
            <person name="Riley R."/>
            <person name="Andreopoulos W."/>
            <person name="LaButti K."/>
            <person name="Pangilinan J."/>
            <person name="Ruiz-duenas F.J."/>
            <person name="Barrasa J.M."/>
            <person name="Sanchez-Garcia M."/>
            <person name="Camarero S."/>
            <person name="Miyauchi S."/>
            <person name="Serrano A."/>
            <person name="Linde D."/>
            <person name="Babiker R."/>
            <person name="Drula E."/>
            <person name="Ayuso-Fernandez I."/>
            <person name="Pacheco R."/>
            <person name="Padilla G."/>
            <person name="Ferreira P."/>
            <person name="Barriuso J."/>
            <person name="Kellner H."/>
            <person name="Castanera R."/>
            <person name="Alfaro M."/>
            <person name="Ramirez L."/>
            <person name="Pisabarro A.G."/>
            <person name="Kuo A."/>
            <person name="Tritt A."/>
            <person name="Lipzen A."/>
            <person name="He G."/>
            <person name="Yan M."/>
            <person name="Ng V."/>
            <person name="Cullen D."/>
            <person name="Martin F."/>
            <person name="Rosso M.-N."/>
            <person name="Henrissat B."/>
            <person name="Hibbett D."/>
            <person name="Martinez A.T."/>
            <person name="Grigoriev I.V."/>
        </authorList>
    </citation>
    <scope>NUCLEOTIDE SEQUENCE</scope>
    <source>
        <strain evidence="2">AH 44721</strain>
    </source>
</reference>
<keyword evidence="3" id="KW-1185">Reference proteome</keyword>
<sequence length="230" mass="24959">MDPDAPALNTDGTLKDASEIQWFNLLSDECCTINLKDSDVQKKHKHADSSAHGSDTDSKDGLPRSVLTGLKGKSPTRQVGGKRTQLLSNKAKAATSQLMAKEHGFYEKRFTVSLGKDNDSMTAMSSSMTVKAKPTQPKPKKTQPKPPPTTRRANSAPPSPKKCPPAPDPTTPPNKPTQASTSKARCNVITDTDDDMTEDNMEVDEGNEDGEGNESSNEQDMDEDPLQKYL</sequence>
<name>A0A9P5NFG3_GYMJU</name>
<feature type="compositionally biased region" description="Polar residues" evidence="1">
    <location>
        <begin position="120"/>
        <end position="129"/>
    </location>
</feature>
<proteinExistence type="predicted"/>
<feature type="region of interest" description="Disordered" evidence="1">
    <location>
        <begin position="113"/>
        <end position="230"/>
    </location>
</feature>
<accession>A0A9P5NFG3</accession>
<dbReference type="AlphaFoldDB" id="A0A9P5NFG3"/>
<evidence type="ECO:0000256" key="1">
    <source>
        <dbReference type="SAM" id="MobiDB-lite"/>
    </source>
</evidence>
<feature type="compositionally biased region" description="Acidic residues" evidence="1">
    <location>
        <begin position="191"/>
        <end position="224"/>
    </location>
</feature>